<name>X1QIA0_9ZZZZ</name>
<proteinExistence type="predicted"/>
<comment type="caution">
    <text evidence="1">The sequence shown here is derived from an EMBL/GenBank/DDBJ whole genome shotgun (WGS) entry which is preliminary data.</text>
</comment>
<gene>
    <name evidence="1" type="ORF">S12H4_08949</name>
</gene>
<organism evidence="1">
    <name type="scientific">marine sediment metagenome</name>
    <dbReference type="NCBI Taxonomy" id="412755"/>
    <lineage>
        <taxon>unclassified sequences</taxon>
        <taxon>metagenomes</taxon>
        <taxon>ecological metagenomes</taxon>
    </lineage>
</organism>
<accession>X1QIA0</accession>
<sequence>HVYPVAERFVMLDRGIKIGEVYKKDANPEDIIEIIATGKMQKIL</sequence>
<protein>
    <submittedName>
        <fullName evidence="1">Uncharacterized protein</fullName>
    </submittedName>
</protein>
<dbReference type="EMBL" id="BARW01003535">
    <property type="protein sequence ID" value="GAI68212.1"/>
    <property type="molecule type" value="Genomic_DNA"/>
</dbReference>
<feature type="non-terminal residue" evidence="1">
    <location>
        <position position="1"/>
    </location>
</feature>
<dbReference type="AlphaFoldDB" id="X1QIA0"/>
<reference evidence="1" key="1">
    <citation type="journal article" date="2014" name="Front. Microbiol.">
        <title>High frequency of phylogenetically diverse reductive dehalogenase-homologous genes in deep subseafloor sedimentary metagenomes.</title>
        <authorList>
            <person name="Kawai M."/>
            <person name="Futagami T."/>
            <person name="Toyoda A."/>
            <person name="Takaki Y."/>
            <person name="Nishi S."/>
            <person name="Hori S."/>
            <person name="Arai W."/>
            <person name="Tsubouchi T."/>
            <person name="Morono Y."/>
            <person name="Uchiyama I."/>
            <person name="Ito T."/>
            <person name="Fujiyama A."/>
            <person name="Inagaki F."/>
            <person name="Takami H."/>
        </authorList>
    </citation>
    <scope>NUCLEOTIDE SEQUENCE</scope>
    <source>
        <strain evidence="1">Expedition CK06-06</strain>
    </source>
</reference>
<evidence type="ECO:0000313" key="1">
    <source>
        <dbReference type="EMBL" id="GAI68212.1"/>
    </source>
</evidence>